<dbReference type="Proteomes" id="UP000676386">
    <property type="component" value="Unassembled WGS sequence"/>
</dbReference>
<dbReference type="PANTHER" id="PTHR32305:SF15">
    <property type="entry name" value="PROTEIN RHSA-RELATED"/>
    <property type="match status" value="1"/>
</dbReference>
<name>A0ABS5J0Y5_9BACT</name>
<comment type="caution">
    <text evidence="1">The sequence shown here is derived from an EMBL/GenBank/DDBJ whole genome shotgun (WGS) entry which is preliminary data.</text>
</comment>
<dbReference type="PANTHER" id="PTHR32305">
    <property type="match status" value="1"/>
</dbReference>
<evidence type="ECO:0000313" key="2">
    <source>
        <dbReference type="Proteomes" id="UP000676386"/>
    </source>
</evidence>
<protein>
    <submittedName>
        <fullName evidence="1">RHS repeat-associated core domain-containing protein</fullName>
    </submittedName>
</protein>
<proteinExistence type="predicted"/>
<gene>
    <name evidence="1" type="ORF">KE626_16210</name>
</gene>
<evidence type="ECO:0000313" key="1">
    <source>
        <dbReference type="EMBL" id="MBS0028865.1"/>
    </source>
</evidence>
<dbReference type="NCBIfam" id="TIGR03696">
    <property type="entry name" value="Rhs_assc_core"/>
    <property type="match status" value="1"/>
</dbReference>
<dbReference type="EMBL" id="JAGTXB010000007">
    <property type="protein sequence ID" value="MBS0028865.1"/>
    <property type="molecule type" value="Genomic_DNA"/>
</dbReference>
<sequence length="312" mass="34253">MLEETHYYPFGLIQKGISSQAVGTLTNKYKFGGKELQSNEFNDNSGLELYDFQARNYDPQIGRFLGGDKRADKLVQWSPYTYCLNNPLAFVDPNGEYPWPISVRSFISASSVAGGLFRGDGRGPSVSTDRTTTTSRTFVNFTYDPQKQALTNKSVGADNTIMYAPPEVGMGDKYPLESKTPEPKVTFTGVSTEKNSLGNDIGSFGFSYTAKDPVTPELAKPSLDVHSNFSMTENLKTGTLSVNATFTGDVFPSTEAFISDQSGAKLFLGARRETGGVGDLFGDTKKSLYLQLICRLSLILKETLRVYSKEIN</sequence>
<keyword evidence="2" id="KW-1185">Reference proteome</keyword>
<organism evidence="1 2">
    <name type="scientific">Chitinophaga hostae</name>
    <dbReference type="NCBI Taxonomy" id="2831022"/>
    <lineage>
        <taxon>Bacteria</taxon>
        <taxon>Pseudomonadati</taxon>
        <taxon>Bacteroidota</taxon>
        <taxon>Chitinophagia</taxon>
        <taxon>Chitinophagales</taxon>
        <taxon>Chitinophagaceae</taxon>
        <taxon>Chitinophaga</taxon>
    </lineage>
</organism>
<dbReference type="InterPro" id="IPR050708">
    <property type="entry name" value="T6SS_VgrG/RHS"/>
</dbReference>
<reference evidence="1 2" key="1">
    <citation type="submission" date="2021-04" db="EMBL/GenBank/DDBJ databases">
        <title>Chitinophaga sp. nov., isolated from the rhizosphere soil.</title>
        <authorList>
            <person name="He S."/>
        </authorList>
    </citation>
    <scope>NUCLEOTIDE SEQUENCE [LARGE SCALE GENOMIC DNA]</scope>
    <source>
        <strain evidence="1 2">2R12</strain>
    </source>
</reference>
<accession>A0ABS5J0Y5</accession>
<dbReference type="Gene3D" id="2.180.10.10">
    <property type="entry name" value="RHS repeat-associated core"/>
    <property type="match status" value="1"/>
</dbReference>
<dbReference type="RefSeq" id="WP_211973967.1">
    <property type="nucleotide sequence ID" value="NZ_CBFHAM010000040.1"/>
</dbReference>
<dbReference type="InterPro" id="IPR022385">
    <property type="entry name" value="Rhs_assc_core"/>
</dbReference>